<dbReference type="InterPro" id="IPR006828">
    <property type="entry name" value="ASC_dom"/>
</dbReference>
<dbReference type="InterPro" id="IPR032640">
    <property type="entry name" value="AMPK1_CBM"/>
</dbReference>
<feature type="compositionally biased region" description="Polar residues" evidence="2">
    <location>
        <begin position="66"/>
        <end position="76"/>
    </location>
</feature>
<feature type="compositionally biased region" description="Basic and acidic residues" evidence="2">
    <location>
        <begin position="661"/>
        <end position="671"/>
    </location>
</feature>
<sequence length="1030" mass="115791">MGNETAKPEDPQSSSKEKAIISSSEKAQDRNSPSLPPDTKIERDGQRVDKKLFAGAGGTAETKTGSPSSAQSSRLNSRTPSPSPSVKPKGSSQSPSAKPKEQTSPSAKTKEQTQIKSPHDNSSPHPTSPAHTQPKKQTSPVPFITLHQQGQTQQQGPNLSKPTSQQPTPKSPTSQVQNNQQQNQASLHPQTQTKQQQQQQQPQQPHPQQKVPAQKPPMLEVTFIWKHGAVKDVFISGSFNRWQNKIPLMPQIQPNDINGPSQADIDAGGMTHEAIRNAIQNYGGSTAINQTTGKPYQWIRRWAITLRIPPGQYYFKYIVDGQWQHDRLFQSGPDPNGNIVNILNVTLPAQLQHHVLQQQQQREQGQAQDHQQQNAHNPANNTGVKPNQGINQPVQNKAGTDVGGQNAINQQQQDGSMKQQKTNLNPQTHQGQQANPDAQDNSATSTTPTQIINSTTTNNNNTTMIERSAAVVSAQQSLQNSATPRGTDFGQIQLGPEYFSTQPPPQILPPLLHPVLLQYERTQPNMDPFLMPIPEHVTINHIYFSKHNRSSAIKKNANVNKNIQEQQKDPNEKVEDEKKENEKDKSKELLRSQTQLVGVTQRFRRKVSTIVLYMVPTVHVDEKEKKAAIRSMELLSKLSPHDYMSLSNNSQSSIASSLSKLAKEQSMKELSQHSSPITSTQSSEQQNKSSSSSSSLSSSEHNNSQTQQNLQLEQQSTNTSQSSGSNQTQLIQTPYSNSDTIHTSQSTDPSPANSPTTLHGHDNYSDPGETRQIHIVGGESHKPAESSNAQNEQYKIEDRMLPMQKDIEERIEQDDHNYDDEEDEHERDKENEALQKEEERKLQNLLHKLQSSDNIKEIENEQEKKKNQKEQEKEIEQPKEEDKVKLDGKEYEQKVQMEKNVQDGKDLINVEDVQKYPEKNNEQEKQIDFVENQEKEENLKIDDKDSEQENNKQLDITNNTGIEQDTKISQTNNDQNRKDEQNIESDQIAAKEEIKENEDKENDKISEEQGEDNKTSNVSQRDESDEQSNQ</sequence>
<feature type="compositionally biased region" description="Basic and acidic residues" evidence="2">
    <location>
        <begin position="1"/>
        <end position="19"/>
    </location>
</feature>
<dbReference type="GO" id="GO:0007165">
    <property type="term" value="P:signal transduction"/>
    <property type="evidence" value="ECO:0007669"/>
    <property type="project" value="TreeGrafter"/>
</dbReference>
<dbReference type="SUPFAM" id="SSF81296">
    <property type="entry name" value="E set domains"/>
    <property type="match status" value="1"/>
</dbReference>
<feature type="region of interest" description="Disordered" evidence="2">
    <location>
        <begin position="657"/>
        <end position="1030"/>
    </location>
</feature>
<dbReference type="Gene3D" id="2.60.40.10">
    <property type="entry name" value="Immunoglobulins"/>
    <property type="match status" value="1"/>
</dbReference>
<feature type="compositionally biased region" description="Polar residues" evidence="2">
    <location>
        <begin position="953"/>
        <end position="974"/>
    </location>
</feature>
<dbReference type="OrthoDB" id="531008at2759"/>
<feature type="compositionally biased region" description="Basic and acidic residues" evidence="2">
    <location>
        <begin position="108"/>
        <end position="119"/>
    </location>
</feature>
<dbReference type="GO" id="GO:0005737">
    <property type="term" value="C:cytoplasm"/>
    <property type="evidence" value="ECO:0007669"/>
    <property type="project" value="TreeGrafter"/>
</dbReference>
<accession>A0A5J4VPJ2</accession>
<dbReference type="GO" id="GO:0031588">
    <property type="term" value="C:nucleotide-activated protein kinase complex"/>
    <property type="evidence" value="ECO:0007669"/>
    <property type="project" value="TreeGrafter"/>
</dbReference>
<feature type="compositionally biased region" description="Low complexity" evidence="2">
    <location>
        <begin position="77"/>
        <end position="96"/>
    </location>
</feature>
<dbReference type="Pfam" id="PF16561">
    <property type="entry name" value="AMPK1_CBM"/>
    <property type="match status" value="1"/>
</dbReference>
<feature type="compositionally biased region" description="Low complexity" evidence="2">
    <location>
        <begin position="410"/>
        <end position="420"/>
    </location>
</feature>
<feature type="compositionally biased region" description="Basic and acidic residues" evidence="2">
    <location>
        <begin position="566"/>
        <end position="589"/>
    </location>
</feature>
<dbReference type="Pfam" id="PF04739">
    <property type="entry name" value="AMPKBI"/>
    <property type="match status" value="1"/>
</dbReference>
<feature type="compositionally biased region" description="Basic and acidic residues" evidence="2">
    <location>
        <begin position="39"/>
        <end position="52"/>
    </location>
</feature>
<feature type="compositionally biased region" description="Basic and acidic residues" evidence="2">
    <location>
        <begin position="826"/>
        <end position="842"/>
    </location>
</feature>
<protein>
    <submittedName>
        <fullName evidence="5">Uncharacterized protein</fullName>
    </submittedName>
</protein>
<evidence type="ECO:0000313" key="5">
    <source>
        <dbReference type="EMBL" id="KAA6384474.1"/>
    </source>
</evidence>
<feature type="compositionally biased region" description="Polar residues" evidence="2">
    <location>
        <begin position="421"/>
        <end position="443"/>
    </location>
</feature>
<dbReference type="InterPro" id="IPR014756">
    <property type="entry name" value="Ig_E-set"/>
</dbReference>
<feature type="compositionally biased region" description="Basic and acidic residues" evidence="2">
    <location>
        <begin position="989"/>
        <end position="1014"/>
    </location>
</feature>
<dbReference type="PANTHER" id="PTHR10343">
    <property type="entry name" value="5'-AMP-ACTIVATED PROTEIN KINASE , BETA SUBUNIT"/>
    <property type="match status" value="1"/>
</dbReference>
<feature type="region of interest" description="Disordered" evidence="2">
    <location>
        <begin position="1"/>
        <end position="213"/>
    </location>
</feature>
<evidence type="ECO:0000313" key="6">
    <source>
        <dbReference type="Proteomes" id="UP000324800"/>
    </source>
</evidence>
<dbReference type="AlphaFoldDB" id="A0A5J4VPJ2"/>
<feature type="compositionally biased region" description="Polar residues" evidence="2">
    <location>
        <begin position="382"/>
        <end position="398"/>
    </location>
</feature>
<feature type="compositionally biased region" description="Low complexity" evidence="2">
    <location>
        <begin position="148"/>
        <end position="213"/>
    </location>
</feature>
<feature type="compositionally biased region" description="Low complexity" evidence="2">
    <location>
        <begin position="444"/>
        <end position="460"/>
    </location>
</feature>
<dbReference type="CDD" id="cd02859">
    <property type="entry name" value="E_set_AMPKbeta_like_N"/>
    <property type="match status" value="1"/>
</dbReference>
<evidence type="ECO:0000259" key="3">
    <source>
        <dbReference type="Pfam" id="PF04739"/>
    </source>
</evidence>
<dbReference type="GO" id="GO:0019901">
    <property type="term" value="F:protein kinase binding"/>
    <property type="evidence" value="ECO:0007669"/>
    <property type="project" value="TreeGrafter"/>
</dbReference>
<feature type="compositionally biased region" description="Polar residues" evidence="2">
    <location>
        <begin position="120"/>
        <end position="140"/>
    </location>
</feature>
<organism evidence="5 6">
    <name type="scientific">Streblomastix strix</name>
    <dbReference type="NCBI Taxonomy" id="222440"/>
    <lineage>
        <taxon>Eukaryota</taxon>
        <taxon>Metamonada</taxon>
        <taxon>Preaxostyla</taxon>
        <taxon>Oxymonadida</taxon>
        <taxon>Streblomastigidae</taxon>
        <taxon>Streblomastix</taxon>
    </lineage>
</organism>
<dbReference type="PANTHER" id="PTHR10343:SF84">
    <property type="entry name" value="5'-AMP-ACTIVATED PROTEIN KINASE SUBUNIT BETA-1"/>
    <property type="match status" value="1"/>
</dbReference>
<comment type="caution">
    <text evidence="5">The sequence shown here is derived from an EMBL/GenBank/DDBJ whole genome shotgun (WGS) entry which is preliminary data.</text>
</comment>
<proteinExistence type="inferred from homology"/>
<dbReference type="GO" id="GO:0005634">
    <property type="term" value="C:nucleus"/>
    <property type="evidence" value="ECO:0007669"/>
    <property type="project" value="TreeGrafter"/>
</dbReference>
<feature type="compositionally biased region" description="Basic and acidic residues" evidence="2">
    <location>
        <begin position="854"/>
        <end position="952"/>
    </location>
</feature>
<dbReference type="InterPro" id="IPR013783">
    <property type="entry name" value="Ig-like_fold"/>
</dbReference>
<feature type="domain" description="AMP-activated protein kinase glycogen-binding" evidence="4">
    <location>
        <begin position="301"/>
        <end position="346"/>
    </location>
</feature>
<gene>
    <name evidence="5" type="ORF">EZS28_020001</name>
</gene>
<feature type="compositionally biased region" description="Low complexity" evidence="2">
    <location>
        <begin position="354"/>
        <end position="381"/>
    </location>
</feature>
<feature type="region of interest" description="Disordered" evidence="2">
    <location>
        <begin position="559"/>
        <end position="589"/>
    </location>
</feature>
<dbReference type="SUPFAM" id="SSF160219">
    <property type="entry name" value="AMPKBI-like"/>
    <property type="match status" value="1"/>
</dbReference>
<feature type="compositionally biased region" description="Basic and acidic residues" evidence="2">
    <location>
        <begin position="759"/>
        <end position="772"/>
    </location>
</feature>
<comment type="similarity">
    <text evidence="1">Belongs to the 5'-AMP-activated protein kinase beta subunit family.</text>
</comment>
<evidence type="ECO:0000256" key="1">
    <source>
        <dbReference type="ARBA" id="ARBA00010926"/>
    </source>
</evidence>
<feature type="compositionally biased region" description="Polar residues" evidence="2">
    <location>
        <begin position="730"/>
        <end position="757"/>
    </location>
</feature>
<reference evidence="5 6" key="1">
    <citation type="submission" date="2019-03" db="EMBL/GenBank/DDBJ databases">
        <title>Single cell metagenomics reveals metabolic interactions within the superorganism composed of flagellate Streblomastix strix and complex community of Bacteroidetes bacteria on its surface.</title>
        <authorList>
            <person name="Treitli S.C."/>
            <person name="Kolisko M."/>
            <person name="Husnik F."/>
            <person name="Keeling P."/>
            <person name="Hampl V."/>
        </authorList>
    </citation>
    <scope>NUCLEOTIDE SEQUENCE [LARGE SCALE GENOMIC DNA]</scope>
    <source>
        <strain evidence="5">ST1C</strain>
    </source>
</reference>
<dbReference type="EMBL" id="SNRW01005742">
    <property type="protein sequence ID" value="KAA6384474.1"/>
    <property type="molecule type" value="Genomic_DNA"/>
</dbReference>
<dbReference type="Gene3D" id="6.20.250.60">
    <property type="match status" value="1"/>
</dbReference>
<dbReference type="Proteomes" id="UP000324800">
    <property type="component" value="Unassembled WGS sequence"/>
</dbReference>
<name>A0A5J4VPJ2_9EUKA</name>
<dbReference type="InterPro" id="IPR037256">
    <property type="entry name" value="ASC_dom_sf"/>
</dbReference>
<evidence type="ECO:0000256" key="2">
    <source>
        <dbReference type="SAM" id="MobiDB-lite"/>
    </source>
</evidence>
<feature type="region of interest" description="Disordered" evidence="2">
    <location>
        <begin position="354"/>
        <end position="460"/>
    </location>
</feature>
<dbReference type="InterPro" id="IPR050827">
    <property type="entry name" value="CRP1_MDG1_kinase"/>
</dbReference>
<evidence type="ECO:0000259" key="4">
    <source>
        <dbReference type="Pfam" id="PF16561"/>
    </source>
</evidence>
<feature type="compositionally biased region" description="Basic and acidic residues" evidence="2">
    <location>
        <begin position="794"/>
        <end position="816"/>
    </location>
</feature>
<feature type="compositionally biased region" description="Low complexity" evidence="2">
    <location>
        <begin position="678"/>
        <end position="729"/>
    </location>
</feature>
<feature type="domain" description="Association with the SNF1 complex (ASC)" evidence="3">
    <location>
        <begin position="503"/>
        <end position="549"/>
    </location>
</feature>